<accession>A0ACD0P000</accession>
<keyword evidence="2" id="KW-1185">Reference proteome</keyword>
<gene>
    <name evidence="1" type="ORF">IE53DRAFT_50985</name>
</gene>
<dbReference type="Proteomes" id="UP000245626">
    <property type="component" value="Unassembled WGS sequence"/>
</dbReference>
<reference evidence="1 2" key="1">
    <citation type="journal article" date="2018" name="Mol. Biol. Evol.">
        <title>Broad Genomic Sampling Reveals a Smut Pathogenic Ancestry of the Fungal Clade Ustilaginomycotina.</title>
        <authorList>
            <person name="Kijpornyongpan T."/>
            <person name="Mondo S.J."/>
            <person name="Barry K."/>
            <person name="Sandor L."/>
            <person name="Lee J."/>
            <person name="Lipzen A."/>
            <person name="Pangilinan J."/>
            <person name="LaButti K."/>
            <person name="Hainaut M."/>
            <person name="Henrissat B."/>
            <person name="Grigoriev I.V."/>
            <person name="Spatafora J.W."/>
            <person name="Aime M.C."/>
        </authorList>
    </citation>
    <scope>NUCLEOTIDE SEQUENCE [LARGE SCALE GENOMIC DNA]</scope>
    <source>
        <strain evidence="1 2">SA 807</strain>
    </source>
</reference>
<dbReference type="EMBL" id="KZ819844">
    <property type="protein sequence ID" value="PWN51423.1"/>
    <property type="molecule type" value="Genomic_DNA"/>
</dbReference>
<evidence type="ECO:0000313" key="1">
    <source>
        <dbReference type="EMBL" id="PWN51423.1"/>
    </source>
</evidence>
<organism evidence="1 2">
    <name type="scientific">Violaceomyces palustris</name>
    <dbReference type="NCBI Taxonomy" id="1673888"/>
    <lineage>
        <taxon>Eukaryota</taxon>
        <taxon>Fungi</taxon>
        <taxon>Dikarya</taxon>
        <taxon>Basidiomycota</taxon>
        <taxon>Ustilaginomycotina</taxon>
        <taxon>Ustilaginomycetes</taxon>
        <taxon>Violaceomycetales</taxon>
        <taxon>Violaceomycetaceae</taxon>
        <taxon>Violaceomyces</taxon>
    </lineage>
</organism>
<name>A0ACD0P000_9BASI</name>
<proteinExistence type="predicted"/>
<protein>
    <submittedName>
        <fullName evidence="1">Uncharacterized protein</fullName>
    </submittedName>
</protein>
<evidence type="ECO:0000313" key="2">
    <source>
        <dbReference type="Proteomes" id="UP000245626"/>
    </source>
</evidence>
<sequence>MKSYLPLSNPPPPPPSFLCMPSTRSLPPPTESDSDADLQSGGRRGGLRKDGRKMLYFLFFAFYILCFFVCRFPPILPKPLAAPSSPQTSAHPSSPPRLTPQHETPLCLPRLYNLFPPSLNRSPCHSHLVFGGLPPPLPPKKPLAMRFVLLPFPWEGGGRMEGETLQNERRVKKKKKKKK</sequence>